<gene>
    <name evidence="2" type="ORF">LVIROSA_LOCUS23025</name>
</gene>
<protein>
    <submittedName>
        <fullName evidence="2">Uncharacterized protein</fullName>
    </submittedName>
</protein>
<accession>A0AAU9NG57</accession>
<evidence type="ECO:0000256" key="1">
    <source>
        <dbReference type="SAM" id="MobiDB-lite"/>
    </source>
</evidence>
<reference evidence="2 3" key="1">
    <citation type="submission" date="2022-01" db="EMBL/GenBank/DDBJ databases">
        <authorList>
            <person name="Xiong W."/>
            <person name="Schranz E."/>
        </authorList>
    </citation>
    <scope>NUCLEOTIDE SEQUENCE [LARGE SCALE GENOMIC DNA]</scope>
</reference>
<proteinExistence type="predicted"/>
<evidence type="ECO:0000313" key="2">
    <source>
        <dbReference type="EMBL" id="CAH1436663.1"/>
    </source>
</evidence>
<evidence type="ECO:0000313" key="3">
    <source>
        <dbReference type="Proteomes" id="UP001157418"/>
    </source>
</evidence>
<dbReference type="Proteomes" id="UP001157418">
    <property type="component" value="Unassembled WGS sequence"/>
</dbReference>
<sequence>MNLYAFITYIEKIINFQYICVYLCQPEVKLSEEIDALENDCDYTEFLEAANGSTMHLNMYIDHDHENLFDWIEMEEPEPEEPRYEDEDVDSIMADNDRCDHEEDDEVISSKRTFNE</sequence>
<feature type="region of interest" description="Disordered" evidence="1">
    <location>
        <begin position="76"/>
        <end position="116"/>
    </location>
</feature>
<dbReference type="AlphaFoldDB" id="A0AAU9NG57"/>
<comment type="caution">
    <text evidence="2">The sequence shown here is derived from an EMBL/GenBank/DDBJ whole genome shotgun (WGS) entry which is preliminary data.</text>
</comment>
<organism evidence="2 3">
    <name type="scientific">Lactuca virosa</name>
    <dbReference type="NCBI Taxonomy" id="75947"/>
    <lineage>
        <taxon>Eukaryota</taxon>
        <taxon>Viridiplantae</taxon>
        <taxon>Streptophyta</taxon>
        <taxon>Embryophyta</taxon>
        <taxon>Tracheophyta</taxon>
        <taxon>Spermatophyta</taxon>
        <taxon>Magnoliopsida</taxon>
        <taxon>eudicotyledons</taxon>
        <taxon>Gunneridae</taxon>
        <taxon>Pentapetalae</taxon>
        <taxon>asterids</taxon>
        <taxon>campanulids</taxon>
        <taxon>Asterales</taxon>
        <taxon>Asteraceae</taxon>
        <taxon>Cichorioideae</taxon>
        <taxon>Cichorieae</taxon>
        <taxon>Lactucinae</taxon>
        <taxon>Lactuca</taxon>
    </lineage>
</organism>
<feature type="compositionally biased region" description="Acidic residues" evidence="1">
    <location>
        <begin position="76"/>
        <end position="90"/>
    </location>
</feature>
<dbReference type="EMBL" id="CAKMRJ010004445">
    <property type="protein sequence ID" value="CAH1436663.1"/>
    <property type="molecule type" value="Genomic_DNA"/>
</dbReference>
<name>A0AAU9NG57_9ASTR</name>
<keyword evidence="3" id="KW-1185">Reference proteome</keyword>